<dbReference type="PANTHER" id="PTHR36573:SF1">
    <property type="entry name" value="INTERMEMBRANE PHOSPHOLIPID TRANSPORT SYSTEM BINDING PROTEIN MLAC"/>
    <property type="match status" value="1"/>
</dbReference>
<accession>A0ABX0TSR1</accession>
<dbReference type="Proteomes" id="UP000727456">
    <property type="component" value="Unassembled WGS sequence"/>
</dbReference>
<sequence>MTKFRTAFAALALTTSFATPALFAPAAAAVDTSDPQRFVQTLTTDAFAAANADKGTAKAKFRALLAQNVAVDEMGTRLIRRWVSTITPAQLAAYKSALPTYLVGTYSDNLLNYADARVKVVSASPAPGGGANVVTTIQKPGRQPVRATWTLMQVNGAWKVANITVAGINVAMAQAADFDSVIQRQGFDALVRIMKSRG</sequence>
<keyword evidence="3" id="KW-1185">Reference proteome</keyword>
<protein>
    <submittedName>
        <fullName evidence="2">Phospholipid transport system substrate-binding protein</fullName>
    </submittedName>
</protein>
<evidence type="ECO:0000256" key="1">
    <source>
        <dbReference type="SAM" id="SignalP"/>
    </source>
</evidence>
<dbReference type="Pfam" id="PF05494">
    <property type="entry name" value="MlaC"/>
    <property type="match status" value="1"/>
</dbReference>
<organism evidence="2 3">
    <name type="scientific">Sphingomonas vulcanisoli</name>
    <dbReference type="NCBI Taxonomy" id="1658060"/>
    <lineage>
        <taxon>Bacteria</taxon>
        <taxon>Pseudomonadati</taxon>
        <taxon>Pseudomonadota</taxon>
        <taxon>Alphaproteobacteria</taxon>
        <taxon>Sphingomonadales</taxon>
        <taxon>Sphingomonadaceae</taxon>
        <taxon>Sphingomonas</taxon>
    </lineage>
</organism>
<name>A0ABX0TSR1_9SPHN</name>
<keyword evidence="1" id="KW-0732">Signal</keyword>
<feature type="chain" id="PRO_5046796383" evidence="1">
    <location>
        <begin position="24"/>
        <end position="198"/>
    </location>
</feature>
<dbReference type="EMBL" id="JAAOZC010000001">
    <property type="protein sequence ID" value="NIJ06835.1"/>
    <property type="molecule type" value="Genomic_DNA"/>
</dbReference>
<evidence type="ECO:0000313" key="2">
    <source>
        <dbReference type="EMBL" id="NIJ06835.1"/>
    </source>
</evidence>
<dbReference type="InterPro" id="IPR008869">
    <property type="entry name" value="MlaC/ttg2D"/>
</dbReference>
<comment type="caution">
    <text evidence="2">The sequence shown here is derived from an EMBL/GenBank/DDBJ whole genome shotgun (WGS) entry which is preliminary data.</text>
</comment>
<dbReference type="Gene3D" id="3.10.450.710">
    <property type="entry name" value="Tgt2/MlaC"/>
    <property type="match status" value="1"/>
</dbReference>
<gene>
    <name evidence="2" type="ORF">FHS31_000417</name>
</gene>
<feature type="signal peptide" evidence="1">
    <location>
        <begin position="1"/>
        <end position="23"/>
    </location>
</feature>
<dbReference type="InterPro" id="IPR042245">
    <property type="entry name" value="Tgt2/MlaC_sf"/>
</dbReference>
<dbReference type="PANTHER" id="PTHR36573">
    <property type="entry name" value="INTERMEMBRANE PHOSPHOLIPID TRANSPORT SYSTEM BINDING PROTEIN MLAC"/>
    <property type="match status" value="1"/>
</dbReference>
<proteinExistence type="predicted"/>
<reference evidence="2 3" key="1">
    <citation type="submission" date="2020-03" db="EMBL/GenBank/DDBJ databases">
        <title>Genomic Encyclopedia of Type Strains, Phase III (KMG-III): the genomes of soil and plant-associated and newly described type strains.</title>
        <authorList>
            <person name="Whitman W."/>
        </authorList>
    </citation>
    <scope>NUCLEOTIDE SEQUENCE [LARGE SCALE GENOMIC DNA]</scope>
    <source>
        <strain evidence="2 3">CECT 8804</strain>
    </source>
</reference>
<evidence type="ECO:0000313" key="3">
    <source>
        <dbReference type="Proteomes" id="UP000727456"/>
    </source>
</evidence>
<dbReference type="RefSeq" id="WP_167071539.1">
    <property type="nucleotide sequence ID" value="NZ_JAAOZC010000001.1"/>
</dbReference>